<organism evidence="2 3">
    <name type="scientific">Leishmania orientalis</name>
    <dbReference type="NCBI Taxonomy" id="2249476"/>
    <lineage>
        <taxon>Eukaryota</taxon>
        <taxon>Discoba</taxon>
        <taxon>Euglenozoa</taxon>
        <taxon>Kinetoplastea</taxon>
        <taxon>Metakinetoplastina</taxon>
        <taxon>Trypanosomatida</taxon>
        <taxon>Trypanosomatidae</taxon>
        <taxon>Leishmaniinae</taxon>
        <taxon>Leishmania</taxon>
    </lineage>
</organism>
<dbReference type="EMBL" id="JAFHLR010000004">
    <property type="protein sequence ID" value="KAG5487861.1"/>
    <property type="molecule type" value="Genomic_DNA"/>
</dbReference>
<sequence>MDIAASGQVDGSASGAYSLGSHHRHTHRSGDTESSECRTKSSKHHRRHHHHHQLDDSERSSRHHKHRSAAGANSSQGRETAAVLSDNDVTPFTAAARRDSQAQESRKQSLHDTAQSSRASTTPSSRLPIRRHERLSVTEAAGEPRRLSVAVALSATAPASSPASEVMRNRNALAPPNGIAVLSKRLSEEAAAPLSPSSSSTFSGKPPARKSGDASAHKPSTNKAGQHGSISSKMANKADGAASASRPSTLQQASPLSEAAVAPPSPATAALASLEAKPIEPGAMVRSWQQDVDPDTENLPSSLSSSVYRWGDSAARTVPPPPAPRLTTSYRSIVGTATGAPSASAASTSQRAHVREKAEALSRGHSNWKRSSEAPSQCGTGKARSEATEDTVEGCLSPARHRSAAASLGGVPAAAEAVLTARQPPSVRSHTSSALAEVVRRSNASARAEVRGEPRVTGGAASSADQRLPMPESPEKESRSSSRDGSGLYPPPPASASFPSAPAVAAASSLKAPQKQAIQRSFQVAVAASADNGDAATPKGVRGSATPRSCSGSHGRASSARREYQVSVTSRITTSVEPFQFNTERRSTARRTASPCYVPPDPLAEVPSDERQRLVNLPHRPSAADGISRLDITFEEDAKELYRQTYLVDPLLRSRPGRRQFYIPEQADLFGMYAEPPTTVDEDGNKIIERSSPIPVRVQSFLHSEGQQSSQSQQQRSSVVSPSGSAGHDTDDESAQPPPTAPAFSVRFGKAAGADASGSSNGNVAAQRPGRGLSSFVAGYGEETTAKGRSGLKSPRGRVVSDITAPYRRNMAANTGRIGHSQCGSLMRHCVASPCGPETSPSTSAKSSSPGTVSGADMSRCSTPFFVMRPKPSSQSTALSQDQPQQCGDVMVVRSEDEECDCSAKPGATITLSAPTLTAPAALAIQLSSECGAGSGCRHSKGVFASAKLTAVPSPTRVDVSTAVEIDAATAAPTLTDAQPRTGLDSTTAAVRRSRRERNSKGAVHATDKALAESSVTAAASPPSEVAKAETSSNSSRARASSVAAAEPSEPQKAPTDSRRGSATSKPTLRLEQGEPLQSAAPEPPAPPSETAASPTLEASTHSLGLSMVAPSTVVDSPPEPQISTASRHADPASVSMSSLSDSSPALQCERLEEKAERESATPERETRASAPATASAALPGSSPADAPPPLPPPPLTKPAADAGGRSEKPLTAHESSVPSLARYSHEAAATAKDSTSRKHCCSRRRESGDTASAAQGDTPARSRSGSMPATALSAASMSRAPSMSASSSRSVVGAAAVGHRGSFSQAPHVSEKGTQTEFVFVLDDLQGRQLLQRQQEQLLANLQLMQSRLQLQQQPQSLLQILNAGSCSPSTLNTSSQRQMSPSPQSHASESAGLSAARRQRRGYYVNDSSAVRDALRWTN</sequence>
<feature type="region of interest" description="Disordered" evidence="1">
    <location>
        <begin position="702"/>
        <end position="745"/>
    </location>
</feature>
<feature type="region of interest" description="Disordered" evidence="1">
    <location>
        <begin position="834"/>
        <end position="856"/>
    </location>
</feature>
<feature type="region of interest" description="Disordered" evidence="1">
    <location>
        <begin position="1"/>
        <end position="141"/>
    </location>
</feature>
<proteinExistence type="predicted"/>
<feature type="compositionally biased region" description="Low complexity" evidence="1">
    <location>
        <begin position="1376"/>
        <end position="1387"/>
    </location>
</feature>
<keyword evidence="3" id="KW-1185">Reference proteome</keyword>
<feature type="region of interest" description="Disordered" evidence="1">
    <location>
        <begin position="1370"/>
        <end position="1401"/>
    </location>
</feature>
<feature type="region of interest" description="Disordered" evidence="1">
    <location>
        <begin position="285"/>
        <end position="304"/>
    </location>
</feature>
<feature type="compositionally biased region" description="Polar residues" evidence="1">
    <location>
        <begin position="218"/>
        <end position="234"/>
    </location>
</feature>
<dbReference type="KEGG" id="loi:92363360"/>
<feature type="compositionally biased region" description="Basic and acidic residues" evidence="1">
    <location>
        <begin position="96"/>
        <end position="110"/>
    </location>
</feature>
<comment type="caution">
    <text evidence="2">The sequence shown here is derived from an EMBL/GenBank/DDBJ whole genome shotgun (WGS) entry which is preliminary data.</text>
</comment>
<feature type="region of interest" description="Disordered" evidence="1">
    <location>
        <begin position="422"/>
        <end position="518"/>
    </location>
</feature>
<feature type="compositionally biased region" description="Polar residues" evidence="1">
    <location>
        <begin position="111"/>
        <end position="125"/>
    </location>
</feature>
<feature type="compositionally biased region" description="Low complexity" evidence="1">
    <location>
        <begin position="837"/>
        <end position="854"/>
    </location>
</feature>
<evidence type="ECO:0000313" key="2">
    <source>
        <dbReference type="EMBL" id="KAG5487861.1"/>
    </source>
</evidence>
<protein>
    <submittedName>
        <fullName evidence="2">Uncharacterized protein</fullName>
    </submittedName>
</protein>
<feature type="compositionally biased region" description="Pro residues" evidence="1">
    <location>
        <begin position="1186"/>
        <end position="1197"/>
    </location>
</feature>
<feature type="compositionally biased region" description="Low complexity" evidence="1">
    <location>
        <begin position="191"/>
        <end position="200"/>
    </location>
</feature>
<feature type="compositionally biased region" description="Basic and acidic residues" evidence="1">
    <location>
        <begin position="28"/>
        <end position="39"/>
    </location>
</feature>
<feature type="compositionally biased region" description="Basic and acidic residues" evidence="1">
    <location>
        <begin position="1150"/>
        <end position="1168"/>
    </location>
</feature>
<feature type="compositionally biased region" description="Low complexity" evidence="1">
    <location>
        <begin position="704"/>
        <end position="725"/>
    </location>
</feature>
<feature type="compositionally biased region" description="Basic residues" evidence="1">
    <location>
        <begin position="40"/>
        <end position="52"/>
    </location>
</feature>
<reference evidence="3" key="2">
    <citation type="journal article" date="2021" name="Sci. Data">
        <title>Chromosome-scale genome sequencing, assembly and annotation of six genomes from subfamily Leishmaniinae.</title>
        <authorList>
            <person name="Almutairi H."/>
            <person name="Urbaniak M.D."/>
            <person name="Bates M.D."/>
            <person name="Jariyapan N."/>
            <person name="Kwakye-Nuako G."/>
            <person name="Thomaz Soccol V."/>
            <person name="Al-Salem W.S."/>
            <person name="Dillon R.J."/>
            <person name="Bates P.A."/>
            <person name="Gatherer D."/>
        </authorList>
    </citation>
    <scope>NUCLEOTIDE SEQUENCE [LARGE SCALE GENOMIC DNA]</scope>
</reference>
<evidence type="ECO:0000313" key="3">
    <source>
        <dbReference type="Proteomes" id="UP000674143"/>
    </source>
</evidence>
<feature type="compositionally biased region" description="Low complexity" evidence="1">
    <location>
        <begin position="1169"/>
        <end position="1185"/>
    </location>
</feature>
<feature type="region of interest" description="Disordered" evidence="1">
    <location>
        <begin position="339"/>
        <end position="393"/>
    </location>
</feature>
<accession>A0A836H6T4</accession>
<dbReference type="Proteomes" id="UP000674143">
    <property type="component" value="Unassembled WGS sequence"/>
</dbReference>
<feature type="compositionally biased region" description="Polar residues" evidence="1">
    <location>
        <begin position="1250"/>
        <end position="1268"/>
    </location>
</feature>
<dbReference type="RefSeq" id="XP_067066058.1">
    <property type="nucleotide sequence ID" value="XM_067209426.1"/>
</dbReference>
<feature type="compositionally biased region" description="Low complexity" evidence="1">
    <location>
        <begin position="495"/>
        <end position="513"/>
    </location>
</feature>
<feature type="compositionally biased region" description="Basic and acidic residues" evidence="1">
    <location>
        <begin position="473"/>
        <end position="482"/>
    </location>
</feature>
<feature type="compositionally biased region" description="Low complexity" evidence="1">
    <location>
        <begin position="1132"/>
        <end position="1147"/>
    </location>
</feature>
<reference evidence="3" key="1">
    <citation type="journal article" date="2021" name="Microbiol. Resour. Announc.">
        <title>LGAAP: Leishmaniinae Genome Assembly and Annotation Pipeline.</title>
        <authorList>
            <person name="Almutairi H."/>
            <person name="Urbaniak M.D."/>
            <person name="Bates M.D."/>
            <person name="Jariyapan N."/>
            <person name="Kwakye-Nuako G."/>
            <person name="Thomaz-Soccol V."/>
            <person name="Al-Salem W.S."/>
            <person name="Dillon R.J."/>
            <person name="Bates P.A."/>
            <person name="Gatherer D."/>
        </authorList>
    </citation>
    <scope>NUCLEOTIDE SEQUENCE [LARGE SCALE GENOMIC DNA]</scope>
</reference>
<feature type="compositionally biased region" description="Low complexity" evidence="1">
    <location>
        <begin position="339"/>
        <end position="349"/>
    </location>
</feature>
<evidence type="ECO:0000256" key="1">
    <source>
        <dbReference type="SAM" id="MobiDB-lite"/>
    </source>
</evidence>
<feature type="region of interest" description="Disordered" evidence="1">
    <location>
        <begin position="533"/>
        <end position="565"/>
    </location>
</feature>
<dbReference type="GeneID" id="92363360"/>
<feature type="compositionally biased region" description="Basic and acidic residues" evidence="1">
    <location>
        <begin position="353"/>
        <end position="362"/>
    </location>
</feature>
<feature type="region of interest" description="Disordered" evidence="1">
    <location>
        <begin position="971"/>
        <end position="1282"/>
    </location>
</feature>
<gene>
    <name evidence="2" type="ORF">LSCM4_07542</name>
</gene>
<feature type="compositionally biased region" description="Low complexity" evidence="1">
    <location>
        <begin position="253"/>
        <end position="267"/>
    </location>
</feature>
<feature type="compositionally biased region" description="Low complexity" evidence="1">
    <location>
        <begin position="548"/>
        <end position="558"/>
    </location>
</feature>
<name>A0A836H6T4_9TRYP</name>
<feature type="region of interest" description="Disordered" evidence="1">
    <location>
        <begin position="785"/>
        <end position="805"/>
    </location>
</feature>
<feature type="compositionally biased region" description="Low complexity" evidence="1">
    <location>
        <begin position="1029"/>
        <end position="1049"/>
    </location>
</feature>
<feature type="region of interest" description="Disordered" evidence="1">
    <location>
        <begin position="191"/>
        <end position="267"/>
    </location>
</feature>